<evidence type="ECO:0000256" key="1">
    <source>
        <dbReference type="ARBA" id="ARBA00012528"/>
    </source>
</evidence>
<dbReference type="SUPFAM" id="SSF52172">
    <property type="entry name" value="CheY-like"/>
    <property type="match status" value="2"/>
</dbReference>
<evidence type="ECO:0000259" key="4">
    <source>
        <dbReference type="PROSITE" id="PS50110"/>
    </source>
</evidence>
<dbReference type="GO" id="GO:0052621">
    <property type="term" value="F:diguanylate cyclase activity"/>
    <property type="evidence" value="ECO:0007669"/>
    <property type="project" value="UniProtKB-EC"/>
</dbReference>
<dbReference type="Proteomes" id="UP000243106">
    <property type="component" value="Unassembled WGS sequence"/>
</dbReference>
<dbReference type="EC" id="2.7.7.65" evidence="1"/>
<dbReference type="InterPro" id="IPR011006">
    <property type="entry name" value="CheY-like_superfamily"/>
</dbReference>
<dbReference type="PROSITE" id="PS50887">
    <property type="entry name" value="GGDEF"/>
    <property type="match status" value="1"/>
</dbReference>
<dbReference type="PANTHER" id="PTHR45138:SF9">
    <property type="entry name" value="DIGUANYLATE CYCLASE DGCM-RELATED"/>
    <property type="match status" value="1"/>
</dbReference>
<reference evidence="7" key="1">
    <citation type="submission" date="2016-10" db="EMBL/GenBank/DDBJ databases">
        <authorList>
            <person name="Varghese N."/>
            <person name="Submissions S."/>
        </authorList>
    </citation>
    <scope>NUCLEOTIDE SEQUENCE [LARGE SCALE GENOMIC DNA]</scope>
    <source>
        <strain evidence="7">JCM 10271</strain>
    </source>
</reference>
<dbReference type="FunFam" id="3.30.70.270:FF:000001">
    <property type="entry name" value="Diguanylate cyclase domain protein"/>
    <property type="match status" value="1"/>
</dbReference>
<dbReference type="GO" id="GO:0005886">
    <property type="term" value="C:plasma membrane"/>
    <property type="evidence" value="ECO:0007669"/>
    <property type="project" value="TreeGrafter"/>
</dbReference>
<dbReference type="GO" id="GO:0000160">
    <property type="term" value="P:phosphorelay signal transduction system"/>
    <property type="evidence" value="ECO:0007669"/>
    <property type="project" value="InterPro"/>
</dbReference>
<dbReference type="InterPro" id="IPR001789">
    <property type="entry name" value="Sig_transdc_resp-reg_receiver"/>
</dbReference>
<dbReference type="InterPro" id="IPR050469">
    <property type="entry name" value="Diguanylate_Cyclase"/>
</dbReference>
<evidence type="ECO:0000256" key="3">
    <source>
        <dbReference type="PROSITE-ProRule" id="PRU00169"/>
    </source>
</evidence>
<feature type="domain" description="Response regulatory" evidence="4">
    <location>
        <begin position="4"/>
        <end position="120"/>
    </location>
</feature>
<dbReference type="PANTHER" id="PTHR45138">
    <property type="entry name" value="REGULATORY COMPONENTS OF SENSORY TRANSDUCTION SYSTEM"/>
    <property type="match status" value="1"/>
</dbReference>
<dbReference type="SMART" id="SM00267">
    <property type="entry name" value="GGDEF"/>
    <property type="match status" value="1"/>
</dbReference>
<sequence length="477" mass="50416">MPGRILILDSVAINRVVLRVKLAAACYETFQAETLAEALRVAKAARPDILLFSAAAPGVDPARLVSRFKTLMPGHIIAIMMIEAGSAPASPEAALAAGIDEVLPRTCEDAFLTARLRAVFRALEERRELQAHEDETRLLGFAEATAAAPGRRRVALVGSHVTGEPDRLSDAISGLADANIERRSAREALSASGRGADGYVISDAGLDGDGCRSLIADLRSQTQGREAAIIVLTDGPSAQERAAAALDMGADDVLLADASRAEIAIRVRRQLDRRASLRRQRLGLEAGMRAALTDPLTGLWNRRYALPRLGAWRASVAKNSRPLAVMIADIDRFKAVNDRFGHPFGDRVIAEVATCLSSAAGPESLVARLGGEEFLIAMQDTGSAEAIQAAEGLRRAVDACGVLADFGAEPEIVRVSVSIGCAILTVSDAADLDTGTLISRADDALYAAKDAGRGRVVCMSMADARDRAIRRLPAGTG</sequence>
<dbReference type="SUPFAM" id="SSF55073">
    <property type="entry name" value="Nucleotide cyclase"/>
    <property type="match status" value="1"/>
</dbReference>
<dbReference type="RefSeq" id="WP_093015240.1">
    <property type="nucleotide sequence ID" value="NZ_FOXV01000017.1"/>
</dbReference>
<organism evidence="6 7">
    <name type="scientific">Roseivivax halotolerans</name>
    <dbReference type="NCBI Taxonomy" id="93684"/>
    <lineage>
        <taxon>Bacteria</taxon>
        <taxon>Pseudomonadati</taxon>
        <taxon>Pseudomonadota</taxon>
        <taxon>Alphaproteobacteria</taxon>
        <taxon>Rhodobacterales</taxon>
        <taxon>Roseobacteraceae</taxon>
        <taxon>Roseivivax</taxon>
    </lineage>
</organism>
<dbReference type="PROSITE" id="PS50110">
    <property type="entry name" value="RESPONSE_REGULATORY"/>
    <property type="match status" value="1"/>
</dbReference>
<dbReference type="EMBL" id="FOXV01000017">
    <property type="protein sequence ID" value="SFQ66045.1"/>
    <property type="molecule type" value="Genomic_DNA"/>
</dbReference>
<dbReference type="GO" id="GO:1902201">
    <property type="term" value="P:negative regulation of bacterial-type flagellum-dependent cell motility"/>
    <property type="evidence" value="ECO:0007669"/>
    <property type="project" value="TreeGrafter"/>
</dbReference>
<proteinExistence type="predicted"/>
<evidence type="ECO:0000256" key="2">
    <source>
        <dbReference type="ARBA" id="ARBA00034247"/>
    </source>
</evidence>
<dbReference type="AlphaFoldDB" id="A0A1I6ABK2"/>
<dbReference type="CDD" id="cd01949">
    <property type="entry name" value="GGDEF"/>
    <property type="match status" value="1"/>
</dbReference>
<protein>
    <recommendedName>
        <fullName evidence="1">diguanylate cyclase</fullName>
        <ecNumber evidence="1">2.7.7.65</ecNumber>
    </recommendedName>
</protein>
<dbReference type="GO" id="GO:0043709">
    <property type="term" value="P:cell adhesion involved in single-species biofilm formation"/>
    <property type="evidence" value="ECO:0007669"/>
    <property type="project" value="TreeGrafter"/>
</dbReference>
<comment type="caution">
    <text evidence="3">Lacks conserved residue(s) required for the propagation of feature annotation.</text>
</comment>
<dbReference type="NCBIfam" id="TIGR00254">
    <property type="entry name" value="GGDEF"/>
    <property type="match status" value="1"/>
</dbReference>
<evidence type="ECO:0000259" key="5">
    <source>
        <dbReference type="PROSITE" id="PS50887"/>
    </source>
</evidence>
<dbReference type="InterPro" id="IPR000160">
    <property type="entry name" value="GGDEF_dom"/>
</dbReference>
<comment type="catalytic activity">
    <reaction evidence="2">
        <text>2 GTP = 3',3'-c-di-GMP + 2 diphosphate</text>
        <dbReference type="Rhea" id="RHEA:24898"/>
        <dbReference type="ChEBI" id="CHEBI:33019"/>
        <dbReference type="ChEBI" id="CHEBI:37565"/>
        <dbReference type="ChEBI" id="CHEBI:58805"/>
        <dbReference type="EC" id="2.7.7.65"/>
    </reaction>
</comment>
<evidence type="ECO:0000313" key="7">
    <source>
        <dbReference type="Proteomes" id="UP000243106"/>
    </source>
</evidence>
<dbReference type="InterPro" id="IPR043128">
    <property type="entry name" value="Rev_trsase/Diguanyl_cyclase"/>
</dbReference>
<name>A0A1I6ABK2_9RHOB</name>
<feature type="domain" description="GGDEF" evidence="5">
    <location>
        <begin position="321"/>
        <end position="461"/>
    </location>
</feature>
<evidence type="ECO:0000313" key="6">
    <source>
        <dbReference type="EMBL" id="SFQ66045.1"/>
    </source>
</evidence>
<keyword evidence="7" id="KW-1185">Reference proteome</keyword>
<dbReference type="Gene3D" id="3.30.70.270">
    <property type="match status" value="1"/>
</dbReference>
<dbReference type="STRING" id="93684.SAMN05421853_11710"/>
<dbReference type="Gene3D" id="3.40.50.2300">
    <property type="match status" value="1"/>
</dbReference>
<dbReference type="Pfam" id="PF00990">
    <property type="entry name" value="GGDEF"/>
    <property type="match status" value="1"/>
</dbReference>
<dbReference type="InterPro" id="IPR029787">
    <property type="entry name" value="Nucleotide_cyclase"/>
</dbReference>
<accession>A0A1I6ABK2</accession>
<gene>
    <name evidence="6" type="ORF">SAMN05421853_11710</name>
</gene>